<sequence>MTPMPLRRFRLLSFTLAAATGLLMAAACQAQPPAPASAGTAADPAEAALLARIRGEIGEARCSSDSQCHTLAVGEKACGGPAQYLVWSGTAARGEKLKAWSAELATLQRQRAAASGLMSNCQYLPDPGAACVQQRCVLRGGGAGPGALPVR</sequence>
<dbReference type="PROSITE" id="PS51318">
    <property type="entry name" value="TAT"/>
    <property type="match status" value="1"/>
</dbReference>
<keyword evidence="3" id="KW-1185">Reference proteome</keyword>
<accession>A0ABU9CKV1</accession>
<evidence type="ECO:0000256" key="1">
    <source>
        <dbReference type="SAM" id="SignalP"/>
    </source>
</evidence>
<proteinExistence type="predicted"/>
<comment type="caution">
    <text evidence="2">The sequence shown here is derived from an EMBL/GenBank/DDBJ whole genome shotgun (WGS) entry which is preliminary data.</text>
</comment>
<evidence type="ECO:0008006" key="4">
    <source>
        <dbReference type="Google" id="ProtNLM"/>
    </source>
</evidence>
<gene>
    <name evidence="2" type="ORF">AACH10_19510</name>
</gene>
<feature type="signal peptide" evidence="1">
    <location>
        <begin position="1"/>
        <end position="30"/>
    </location>
</feature>
<dbReference type="InterPro" id="IPR006311">
    <property type="entry name" value="TAT_signal"/>
</dbReference>
<name>A0ABU9CKV1_9BURK</name>
<dbReference type="PROSITE" id="PS51257">
    <property type="entry name" value="PROKAR_LIPOPROTEIN"/>
    <property type="match status" value="1"/>
</dbReference>
<dbReference type="Proteomes" id="UP001365405">
    <property type="component" value="Unassembled WGS sequence"/>
</dbReference>
<organism evidence="2 3">
    <name type="scientific">Pseudaquabacterium inlustre</name>
    <dbReference type="NCBI Taxonomy" id="2984192"/>
    <lineage>
        <taxon>Bacteria</taxon>
        <taxon>Pseudomonadati</taxon>
        <taxon>Pseudomonadota</taxon>
        <taxon>Betaproteobacteria</taxon>
        <taxon>Burkholderiales</taxon>
        <taxon>Sphaerotilaceae</taxon>
        <taxon>Pseudaquabacterium</taxon>
    </lineage>
</organism>
<dbReference type="EMBL" id="JBBUTH010000009">
    <property type="protein sequence ID" value="MEK8052449.1"/>
    <property type="molecule type" value="Genomic_DNA"/>
</dbReference>
<protein>
    <recommendedName>
        <fullName evidence="4">DUF1311 domain-containing protein</fullName>
    </recommendedName>
</protein>
<evidence type="ECO:0000313" key="3">
    <source>
        <dbReference type="Proteomes" id="UP001365405"/>
    </source>
</evidence>
<feature type="chain" id="PRO_5045923410" description="DUF1311 domain-containing protein" evidence="1">
    <location>
        <begin position="31"/>
        <end position="151"/>
    </location>
</feature>
<keyword evidence="1" id="KW-0732">Signal</keyword>
<dbReference type="RefSeq" id="WP_341412159.1">
    <property type="nucleotide sequence ID" value="NZ_JBBUTH010000009.1"/>
</dbReference>
<evidence type="ECO:0000313" key="2">
    <source>
        <dbReference type="EMBL" id="MEK8052449.1"/>
    </source>
</evidence>
<reference evidence="2 3" key="1">
    <citation type="submission" date="2024-04" db="EMBL/GenBank/DDBJ databases">
        <title>Novel species of the genus Ideonella isolated from streams.</title>
        <authorList>
            <person name="Lu H."/>
        </authorList>
    </citation>
    <scope>NUCLEOTIDE SEQUENCE [LARGE SCALE GENOMIC DNA]</scope>
    <source>
        <strain evidence="2 3">DXS22W</strain>
    </source>
</reference>